<evidence type="ECO:0000313" key="6">
    <source>
        <dbReference type="Proteomes" id="UP001212152"/>
    </source>
</evidence>
<evidence type="ECO:0000313" key="5">
    <source>
        <dbReference type="EMBL" id="KAJ3170476.1"/>
    </source>
</evidence>
<dbReference type="PANTHER" id="PTHR34069:SF2">
    <property type="entry name" value="BETA-KETOACYL-[ACYL-CARRIER-PROTEIN] SYNTHASE III"/>
    <property type="match status" value="1"/>
</dbReference>
<dbReference type="CDD" id="cd00830">
    <property type="entry name" value="KAS_III"/>
    <property type="match status" value="1"/>
</dbReference>
<dbReference type="InterPro" id="IPR016039">
    <property type="entry name" value="Thiolase-like"/>
</dbReference>
<feature type="domain" description="Beta-ketoacyl-[acyl-carrier-protein] synthase III C-terminal" evidence="3">
    <location>
        <begin position="276"/>
        <end position="355"/>
    </location>
</feature>
<dbReference type="Pfam" id="PF08545">
    <property type="entry name" value="ACP_syn_III"/>
    <property type="match status" value="1"/>
</dbReference>
<dbReference type="SUPFAM" id="SSF53901">
    <property type="entry name" value="Thiolase-like"/>
    <property type="match status" value="2"/>
</dbReference>
<keyword evidence="1" id="KW-0808">Transferase</keyword>
<sequence length="357" mass="38351">MSSRIAAIAGHLAANPSANVAPAPVRPRHREARDVQLAVQIAGMGRFVPPRIETNEELEALYGFPVGAIKRMLGLDTRYRADKDMTAPWMGAQAAKAALNDAGMTTNDIDLVINASAIPERLIPDDAPLIAYHLGMSSSHVPCFSVHATCMSFVLALQTAAAYIESRVYRNILIVSSEKLDGHLNFKDLHSSALFGDLAVACVVRPTPTTAGATSAINRVLMETNGEHYDLATHPLRPQEKAAFKMQGPALLKWSHDNLPGALEAFQPGLTRGLLGDIKCVIPHQASKKGLEVVKVKFGWGDKVIDQIFPEFGNTVSTGIPHALYYAIQTGKLQRGDKALIVGTGAGLSLVVMSLTY</sequence>
<feature type="domain" description="Beta-ketoacyl-[acyl-carrier-protein] synthase III N-terminal" evidence="4">
    <location>
        <begin position="144"/>
        <end position="210"/>
    </location>
</feature>
<name>A0AAD5XP23_9FUNG</name>
<dbReference type="PANTHER" id="PTHR34069">
    <property type="entry name" value="3-OXOACYL-[ACYL-CARRIER-PROTEIN] SYNTHASE 3"/>
    <property type="match status" value="1"/>
</dbReference>
<evidence type="ECO:0000259" key="4">
    <source>
        <dbReference type="Pfam" id="PF08545"/>
    </source>
</evidence>
<dbReference type="EMBL" id="JADGJQ010000095">
    <property type="protein sequence ID" value="KAJ3170476.1"/>
    <property type="molecule type" value="Genomic_DNA"/>
</dbReference>
<dbReference type="Pfam" id="PF08541">
    <property type="entry name" value="ACP_syn_III_C"/>
    <property type="match status" value="1"/>
</dbReference>
<organism evidence="5 6">
    <name type="scientific">Geranomyces variabilis</name>
    <dbReference type="NCBI Taxonomy" id="109894"/>
    <lineage>
        <taxon>Eukaryota</taxon>
        <taxon>Fungi</taxon>
        <taxon>Fungi incertae sedis</taxon>
        <taxon>Chytridiomycota</taxon>
        <taxon>Chytridiomycota incertae sedis</taxon>
        <taxon>Chytridiomycetes</taxon>
        <taxon>Spizellomycetales</taxon>
        <taxon>Powellomycetaceae</taxon>
        <taxon>Geranomyces</taxon>
    </lineage>
</organism>
<dbReference type="InterPro" id="IPR013747">
    <property type="entry name" value="ACP_syn_III_C"/>
</dbReference>
<protein>
    <submittedName>
        <fullName evidence="5">Uncharacterized protein</fullName>
    </submittedName>
</protein>
<dbReference type="Gene3D" id="3.40.47.10">
    <property type="match status" value="1"/>
</dbReference>
<dbReference type="GO" id="GO:0004315">
    <property type="term" value="F:3-oxoacyl-[acyl-carrier-protein] synthase activity"/>
    <property type="evidence" value="ECO:0007669"/>
    <property type="project" value="InterPro"/>
</dbReference>
<evidence type="ECO:0000259" key="3">
    <source>
        <dbReference type="Pfam" id="PF08541"/>
    </source>
</evidence>
<dbReference type="InterPro" id="IPR013751">
    <property type="entry name" value="ACP_syn_III_N"/>
</dbReference>
<dbReference type="GO" id="GO:0044550">
    <property type="term" value="P:secondary metabolite biosynthetic process"/>
    <property type="evidence" value="ECO:0007669"/>
    <property type="project" value="TreeGrafter"/>
</dbReference>
<proteinExistence type="predicted"/>
<gene>
    <name evidence="5" type="ORF">HDU87_008770</name>
</gene>
<accession>A0AAD5XP23</accession>
<keyword evidence="6" id="KW-1185">Reference proteome</keyword>
<evidence type="ECO:0000256" key="2">
    <source>
        <dbReference type="ARBA" id="ARBA00023315"/>
    </source>
</evidence>
<comment type="caution">
    <text evidence="5">The sequence shown here is derived from an EMBL/GenBank/DDBJ whole genome shotgun (WGS) entry which is preliminary data.</text>
</comment>
<reference evidence="5" key="1">
    <citation type="submission" date="2020-05" db="EMBL/GenBank/DDBJ databases">
        <title>Phylogenomic resolution of chytrid fungi.</title>
        <authorList>
            <person name="Stajich J.E."/>
            <person name="Amses K."/>
            <person name="Simmons R."/>
            <person name="Seto K."/>
            <person name="Myers J."/>
            <person name="Bonds A."/>
            <person name="Quandt C.A."/>
            <person name="Barry K."/>
            <person name="Liu P."/>
            <person name="Grigoriev I."/>
            <person name="Longcore J.E."/>
            <person name="James T.Y."/>
        </authorList>
    </citation>
    <scope>NUCLEOTIDE SEQUENCE</scope>
    <source>
        <strain evidence="5">JEL0379</strain>
    </source>
</reference>
<evidence type="ECO:0000256" key="1">
    <source>
        <dbReference type="ARBA" id="ARBA00022679"/>
    </source>
</evidence>
<dbReference type="AlphaFoldDB" id="A0AAD5XP23"/>
<keyword evidence="2" id="KW-0012">Acyltransferase</keyword>
<dbReference type="GO" id="GO:0006633">
    <property type="term" value="P:fatty acid biosynthetic process"/>
    <property type="evidence" value="ECO:0007669"/>
    <property type="project" value="InterPro"/>
</dbReference>
<dbReference type="Proteomes" id="UP001212152">
    <property type="component" value="Unassembled WGS sequence"/>
</dbReference>